<dbReference type="SUPFAM" id="SSF51735">
    <property type="entry name" value="NAD(P)-binding Rossmann-fold domains"/>
    <property type="match status" value="1"/>
</dbReference>
<reference evidence="2 3" key="1">
    <citation type="submission" date="2018-01" db="EMBL/GenBank/DDBJ databases">
        <title>Complete genome sequence of G25-42.</title>
        <authorList>
            <person name="Zheng Z."/>
            <person name="Sun M."/>
        </authorList>
    </citation>
    <scope>NUCLEOTIDE SEQUENCE [LARGE SCALE GENOMIC DNA]</scope>
    <source>
        <strain evidence="2 3">G25-42</strain>
    </source>
</reference>
<name>A0A437SFX5_BACTU</name>
<dbReference type="AlphaFoldDB" id="A0A437SFX5"/>
<dbReference type="Pfam" id="PF16363">
    <property type="entry name" value="GDP_Man_Dehyd"/>
    <property type="match status" value="1"/>
</dbReference>
<dbReference type="PANTHER" id="PTHR43000">
    <property type="entry name" value="DTDP-D-GLUCOSE 4,6-DEHYDRATASE-RELATED"/>
    <property type="match status" value="1"/>
</dbReference>
<gene>
    <name evidence="2" type="primary">rfbG</name>
    <name evidence="2" type="ORF">BM74_23705</name>
</gene>
<dbReference type="InterPro" id="IPR016040">
    <property type="entry name" value="NAD(P)-bd_dom"/>
</dbReference>
<accession>A0A437SFX5</accession>
<protein>
    <submittedName>
        <fullName evidence="2">CDP-glucose 4,6-dehydratase</fullName>
    </submittedName>
</protein>
<dbReference type="InterPro" id="IPR036291">
    <property type="entry name" value="NAD(P)-bd_dom_sf"/>
</dbReference>
<sequence length="358" mass="41166">MKFNKIKTFKNKNILITGHTGFKGSWLTLWLNKLGAKVIGLSIDSGHEKGIFNLSQIGKAIIDIRGDIRDEKKINYIFEKYTPEIIFHLAAQPLVKHSYQYPKNTYDVNVMGTLNILEAMRICPSPQIGIFVTSDKCYQNNGWDWGYREVDPMGGVDPYSSSKGCCELLVSSYRDSYFNTQQFSKHKKALATVRAGNVIGGGDWASNRIIPDAMKSLLTNQEIIIRSPDAIRPWQHVLEALSGYLTLSKKLLEENIRYSGAWNFGPFSHSIIPVQELVEHIIRMWGYPSAWKVLQSEKTFYESKILSLDISKANRSLKWSPKWDIYETVEKTVEWYKHYQTSNVRELCDKQINEYCNL</sequence>
<dbReference type="EMBL" id="LDER01000284">
    <property type="protein sequence ID" value="RVU61838.1"/>
    <property type="molecule type" value="Genomic_DNA"/>
</dbReference>
<comment type="caution">
    <text evidence="2">The sequence shown here is derived from an EMBL/GenBank/DDBJ whole genome shotgun (WGS) entry which is preliminary data.</text>
</comment>
<dbReference type="NCBIfam" id="TIGR02622">
    <property type="entry name" value="CDP_4_6_dhtase"/>
    <property type="match status" value="1"/>
</dbReference>
<dbReference type="CDD" id="cd05252">
    <property type="entry name" value="CDP_GD_SDR_e"/>
    <property type="match status" value="1"/>
</dbReference>
<organism evidence="2 3">
    <name type="scientific">Bacillus thuringiensis</name>
    <dbReference type="NCBI Taxonomy" id="1428"/>
    <lineage>
        <taxon>Bacteria</taxon>
        <taxon>Bacillati</taxon>
        <taxon>Bacillota</taxon>
        <taxon>Bacilli</taxon>
        <taxon>Bacillales</taxon>
        <taxon>Bacillaceae</taxon>
        <taxon>Bacillus</taxon>
        <taxon>Bacillus cereus group</taxon>
    </lineage>
</organism>
<evidence type="ECO:0000313" key="3">
    <source>
        <dbReference type="Proteomes" id="UP000286687"/>
    </source>
</evidence>
<dbReference type="Proteomes" id="UP000286687">
    <property type="component" value="Unassembled WGS sequence"/>
</dbReference>
<proteinExistence type="predicted"/>
<dbReference type="Gene3D" id="3.40.50.720">
    <property type="entry name" value="NAD(P)-binding Rossmann-like Domain"/>
    <property type="match status" value="1"/>
</dbReference>
<evidence type="ECO:0000259" key="1">
    <source>
        <dbReference type="Pfam" id="PF16363"/>
    </source>
</evidence>
<evidence type="ECO:0000313" key="2">
    <source>
        <dbReference type="EMBL" id="RVU61838.1"/>
    </source>
</evidence>
<feature type="domain" description="NAD(P)-binding" evidence="1">
    <location>
        <begin position="15"/>
        <end position="332"/>
    </location>
</feature>
<dbReference type="Gene3D" id="3.90.25.10">
    <property type="entry name" value="UDP-galactose 4-epimerase, domain 1"/>
    <property type="match status" value="1"/>
</dbReference>
<dbReference type="RefSeq" id="WP_127814213.1">
    <property type="nucleotide sequence ID" value="NZ_LDER01000284.1"/>
</dbReference>
<dbReference type="InterPro" id="IPR013445">
    <property type="entry name" value="CDP_4_6_deHydtase"/>
</dbReference>